<comment type="subunit">
    <text evidence="2">Interacts with hulA.</text>
</comment>
<feature type="compositionally biased region" description="Low complexity" evidence="3">
    <location>
        <begin position="442"/>
        <end position="455"/>
    </location>
</feature>
<evidence type="ECO:0000313" key="5">
    <source>
        <dbReference type="EMBL" id="KAJ9133074.1"/>
    </source>
</evidence>
<keyword evidence="6" id="KW-1185">Reference proteome</keyword>
<reference evidence="5" key="1">
    <citation type="submission" date="2022-07" db="EMBL/GenBank/DDBJ databases">
        <title>Fungi with potential for degradation of polypropylene.</title>
        <authorList>
            <person name="Gostincar C."/>
        </authorList>
    </citation>
    <scope>NUCLEOTIDE SEQUENCE</scope>
    <source>
        <strain evidence="5">EXF-13308</strain>
    </source>
</reference>
<dbReference type="GO" id="GO:0005829">
    <property type="term" value="C:cytosol"/>
    <property type="evidence" value="ECO:0007669"/>
    <property type="project" value="TreeGrafter"/>
</dbReference>
<evidence type="ECO:0000256" key="1">
    <source>
        <dbReference type="ARBA" id="ARBA00005298"/>
    </source>
</evidence>
<dbReference type="GO" id="GO:0005886">
    <property type="term" value="C:plasma membrane"/>
    <property type="evidence" value="ECO:0007669"/>
    <property type="project" value="TreeGrafter"/>
</dbReference>
<feature type="compositionally biased region" description="Polar residues" evidence="3">
    <location>
        <begin position="348"/>
        <end position="364"/>
    </location>
</feature>
<dbReference type="EMBL" id="JANBVO010000053">
    <property type="protein sequence ID" value="KAJ9133074.1"/>
    <property type="molecule type" value="Genomic_DNA"/>
</dbReference>
<feature type="compositionally biased region" description="Basic and acidic residues" evidence="3">
    <location>
        <begin position="487"/>
        <end position="496"/>
    </location>
</feature>
<evidence type="ECO:0000259" key="4">
    <source>
        <dbReference type="SMART" id="SM01017"/>
    </source>
</evidence>
<dbReference type="AlphaFoldDB" id="A0AA38R8R6"/>
<comment type="similarity">
    <text evidence="1">Belongs to the arrestin family.</text>
</comment>
<sequence>MPSFNPLTNITGRNAYTLFEIRLDNDFIVFRGNEHESSGQLLKGVVVLCLPAPLRVDDVHLRLTGIERLAWTDSKVTPTGMSNQKVDKTSTIFTHRWEPFVGGTAGRSVTLDKGNYEWPFELMLPGDTCESVEGMHEATIMYSLKATVARGKLAYDLHAKKRLRIIRTLESSALEFLHAMSVENIWPNKVEYSIVVPQKAIVFGSAIPLETRFTPLLKGLEIGDITCKLVEVHELILQTFNGHSIREHKKERDVASWTLSVNREEHWQDMIEDTGQEGWVLNTHLDLPRKLGKCMQDVNVHGIKIRHKLKMVVALKNPDGHVSELRATLPLTIFISPNMPLDEDGNLVRQTPHGSGSEPETTSIAPPGYGEHVLDQLYDEVDLTGLQTPGIQSGMNSPFYGHSRAGSTENLAAMMTSLPVPPAALTSRLQDMTLDASSRNQSSSSLSPGSGTTTPYGPPPPLESSHTSPPQSAPQSAPLSRSNSGEHSGHHTPEHIDYPELSELSKVPSYATAVKTPARPLSMADTAALPDYESAVSAPGSPHAYDTPVANPLESIRESTAETHSRPHRPSLGRRQTSLGISSLMHHHASPGDTDERRRLHIIQARERVI</sequence>
<dbReference type="InterPro" id="IPR011022">
    <property type="entry name" value="Arrestin_C-like"/>
</dbReference>
<dbReference type="GO" id="GO:0070086">
    <property type="term" value="P:ubiquitin-dependent endocytosis"/>
    <property type="evidence" value="ECO:0007669"/>
    <property type="project" value="TreeGrafter"/>
</dbReference>
<name>A0AA38R8R6_9PEZI</name>
<evidence type="ECO:0000313" key="6">
    <source>
        <dbReference type="Proteomes" id="UP001174694"/>
    </source>
</evidence>
<gene>
    <name evidence="5" type="ORF">NKR23_g11018</name>
</gene>
<protein>
    <submittedName>
        <fullName evidence="5">Arrestin domain-containing protein</fullName>
    </submittedName>
</protein>
<dbReference type="Pfam" id="PF00339">
    <property type="entry name" value="Arrestin_N"/>
    <property type="match status" value="1"/>
</dbReference>
<dbReference type="GO" id="GO:0031625">
    <property type="term" value="F:ubiquitin protein ligase binding"/>
    <property type="evidence" value="ECO:0007669"/>
    <property type="project" value="TreeGrafter"/>
</dbReference>
<dbReference type="InterPro" id="IPR050357">
    <property type="entry name" value="Arrestin_domain-protein"/>
</dbReference>
<dbReference type="Proteomes" id="UP001174694">
    <property type="component" value="Unassembled WGS sequence"/>
</dbReference>
<comment type="caution">
    <text evidence="5">The sequence shown here is derived from an EMBL/GenBank/DDBJ whole genome shotgun (WGS) entry which is preliminary data.</text>
</comment>
<proteinExistence type="inferred from homology"/>
<evidence type="ECO:0000256" key="2">
    <source>
        <dbReference type="ARBA" id="ARBA00038766"/>
    </source>
</evidence>
<feature type="domain" description="Arrestin C-terminal-like" evidence="4">
    <location>
        <begin position="186"/>
        <end position="338"/>
    </location>
</feature>
<dbReference type="PANTHER" id="PTHR11188">
    <property type="entry name" value="ARRESTIN DOMAIN CONTAINING PROTEIN"/>
    <property type="match status" value="1"/>
</dbReference>
<accession>A0AA38R8R6</accession>
<dbReference type="SMART" id="SM01017">
    <property type="entry name" value="Arrestin_C"/>
    <property type="match status" value="1"/>
</dbReference>
<dbReference type="GO" id="GO:0030674">
    <property type="term" value="F:protein-macromolecule adaptor activity"/>
    <property type="evidence" value="ECO:0007669"/>
    <property type="project" value="TreeGrafter"/>
</dbReference>
<dbReference type="InterPro" id="IPR014752">
    <property type="entry name" value="Arrestin-like_C"/>
</dbReference>
<feature type="region of interest" description="Disordered" evidence="3">
    <location>
        <begin position="434"/>
        <end position="496"/>
    </location>
</feature>
<feature type="compositionally biased region" description="Low complexity" evidence="3">
    <location>
        <begin position="463"/>
        <end position="482"/>
    </location>
</feature>
<organism evidence="5 6">
    <name type="scientific">Pleurostoma richardsiae</name>
    <dbReference type="NCBI Taxonomy" id="41990"/>
    <lineage>
        <taxon>Eukaryota</taxon>
        <taxon>Fungi</taxon>
        <taxon>Dikarya</taxon>
        <taxon>Ascomycota</taxon>
        <taxon>Pezizomycotina</taxon>
        <taxon>Sordariomycetes</taxon>
        <taxon>Sordariomycetidae</taxon>
        <taxon>Calosphaeriales</taxon>
        <taxon>Pleurostomataceae</taxon>
        <taxon>Pleurostoma</taxon>
    </lineage>
</organism>
<dbReference type="InterPro" id="IPR011021">
    <property type="entry name" value="Arrestin-like_N"/>
</dbReference>
<dbReference type="Gene3D" id="2.60.40.640">
    <property type="match status" value="1"/>
</dbReference>
<dbReference type="InterPro" id="IPR014756">
    <property type="entry name" value="Ig_E-set"/>
</dbReference>
<dbReference type="Pfam" id="PF02752">
    <property type="entry name" value="Arrestin_C"/>
    <property type="match status" value="1"/>
</dbReference>
<feature type="region of interest" description="Disordered" evidence="3">
    <location>
        <begin position="347"/>
        <end position="369"/>
    </location>
</feature>
<evidence type="ECO:0000256" key="3">
    <source>
        <dbReference type="SAM" id="MobiDB-lite"/>
    </source>
</evidence>
<dbReference type="PANTHER" id="PTHR11188:SF17">
    <property type="entry name" value="FI21816P1"/>
    <property type="match status" value="1"/>
</dbReference>
<dbReference type="SUPFAM" id="SSF81296">
    <property type="entry name" value="E set domains"/>
    <property type="match status" value="1"/>
</dbReference>